<name>A0ACD1ADV5_9FIRM</name>
<sequence>MNQKKAQEVFSPGGLPESTYITRQAKMGFTYEERLNQALNMSGYLTSISGQSKIGKTVLCEKVVGLDHLIEVSGSDFLEKDDIWRKIGTKAGMPNNAEITNNACRSGSMKESYLLTKESVIEYFKEKELVLLLDDFHYADSAMQNHMAQQFKDAIRKGFKVIIASLPHRSDDAIRTNPDLQGRINIIDIEMWTKEELKEIPKAGFKELEVEISKKAIDKLAEESICSPHLMQLICLNICVLEKVDELEVNKIKDEILERSFKFSTLNLNYSQIADTIKQGKNSRGKSRKTFRTDKVKDLDLYELILESITIDPPQTKLILTELMSRINSLVKGEEKPTTKSLKEYLKNLQEVLTSKDRSYEVIEWKDDTLFILEPLFLFFLRWGAE</sequence>
<accession>A0ACD1ADV5</accession>
<keyword evidence="2" id="KW-1185">Reference proteome</keyword>
<dbReference type="EMBL" id="CP042469">
    <property type="protein sequence ID" value="QOX64479.1"/>
    <property type="molecule type" value="Genomic_DNA"/>
</dbReference>
<dbReference type="Proteomes" id="UP000594014">
    <property type="component" value="Chromosome"/>
</dbReference>
<protein>
    <submittedName>
        <fullName evidence="1">ATP-binding protein</fullName>
    </submittedName>
</protein>
<keyword evidence="1" id="KW-0547">Nucleotide-binding</keyword>
<proteinExistence type="predicted"/>
<organism evidence="1 2">
    <name type="scientific">Anoxybacterium hadale</name>
    <dbReference type="NCBI Taxonomy" id="3408580"/>
    <lineage>
        <taxon>Bacteria</taxon>
        <taxon>Bacillati</taxon>
        <taxon>Bacillota</taxon>
        <taxon>Clostridia</taxon>
        <taxon>Peptostreptococcales</taxon>
        <taxon>Anaerovoracaceae</taxon>
        <taxon>Anoxybacterium</taxon>
    </lineage>
</organism>
<gene>
    <name evidence="1" type="ORF">FRZ06_14580</name>
</gene>
<reference evidence="1" key="1">
    <citation type="submission" date="2019-08" db="EMBL/GenBank/DDBJ databases">
        <title>Genome sequence of Clostridiales bacterium MT110.</title>
        <authorList>
            <person name="Cao J."/>
        </authorList>
    </citation>
    <scope>NUCLEOTIDE SEQUENCE</scope>
    <source>
        <strain evidence="1">MT110</strain>
    </source>
</reference>
<evidence type="ECO:0000313" key="1">
    <source>
        <dbReference type="EMBL" id="QOX64479.1"/>
    </source>
</evidence>
<keyword evidence="1" id="KW-0067">ATP-binding</keyword>
<evidence type="ECO:0000313" key="2">
    <source>
        <dbReference type="Proteomes" id="UP000594014"/>
    </source>
</evidence>